<comment type="caution">
    <text evidence="1">The sequence shown here is derived from an EMBL/GenBank/DDBJ whole genome shotgun (WGS) entry which is preliminary data.</text>
</comment>
<dbReference type="Proteomes" id="UP001468798">
    <property type="component" value="Unassembled WGS sequence"/>
</dbReference>
<keyword evidence="2" id="KW-1185">Reference proteome</keyword>
<gene>
    <name evidence="1" type="ORF">WFZ86_19885</name>
</gene>
<name>A0ABU9NTU7_9FLAO</name>
<reference evidence="1 2" key="1">
    <citation type="submission" date="2024-03" db="EMBL/GenBank/DDBJ databases">
        <title>Two novel species of the genus Flavobacterium exhibiting potentially degradation of complex polysaccharides.</title>
        <authorList>
            <person name="Lian X."/>
        </authorList>
    </citation>
    <scope>NUCLEOTIDE SEQUENCE [LARGE SCALE GENOMIC DNA]</scope>
    <source>
        <strain evidence="1 2">N6</strain>
    </source>
</reference>
<sequence length="143" mass="16464">MFTILKFKEKRKGRRLCGAGTDWYEWDKEFIWKEQVTVVAPGVYQRFSGTTALSFMNILSRKEYGTGNLKTEHHFPNFALFNIDLTDPSTGFGAAGRFNVPLDMLYPDKNKNESGKLNAMQQKEVNKAHIQINAYYEANKLND</sequence>
<organism evidence="1 2">
    <name type="scientific">Flavobacterium polysaccharolyticum</name>
    <dbReference type="NCBI Taxonomy" id="3133148"/>
    <lineage>
        <taxon>Bacteria</taxon>
        <taxon>Pseudomonadati</taxon>
        <taxon>Bacteroidota</taxon>
        <taxon>Flavobacteriia</taxon>
        <taxon>Flavobacteriales</taxon>
        <taxon>Flavobacteriaceae</taxon>
        <taxon>Flavobacterium</taxon>
    </lineage>
</organism>
<dbReference type="EMBL" id="JBCGDP010000043">
    <property type="protein sequence ID" value="MEM0578773.1"/>
    <property type="molecule type" value="Genomic_DNA"/>
</dbReference>
<proteinExistence type="predicted"/>
<evidence type="ECO:0000313" key="2">
    <source>
        <dbReference type="Proteomes" id="UP001468798"/>
    </source>
</evidence>
<dbReference type="RefSeq" id="WP_342693575.1">
    <property type="nucleotide sequence ID" value="NZ_JBCGDP010000043.1"/>
</dbReference>
<accession>A0ABU9NTU7</accession>
<protein>
    <submittedName>
        <fullName evidence="1">Uncharacterized protein</fullName>
    </submittedName>
</protein>
<evidence type="ECO:0000313" key="1">
    <source>
        <dbReference type="EMBL" id="MEM0578773.1"/>
    </source>
</evidence>